<comment type="caution">
    <text evidence="5">The sequence shown here is derived from an EMBL/GenBank/DDBJ whole genome shotgun (WGS) entry which is preliminary data.</text>
</comment>
<dbReference type="PANTHER" id="PTHR23023">
    <property type="entry name" value="DIMETHYLANILINE MONOOXYGENASE"/>
    <property type="match status" value="1"/>
</dbReference>
<evidence type="ECO:0000313" key="6">
    <source>
        <dbReference type="Proteomes" id="UP001209540"/>
    </source>
</evidence>
<comment type="similarity">
    <text evidence="1">Belongs to the FMO family.</text>
</comment>
<dbReference type="GO" id="GO:0004499">
    <property type="term" value="F:N,N-dimethylaniline monooxygenase activity"/>
    <property type="evidence" value="ECO:0007669"/>
    <property type="project" value="InterPro"/>
</dbReference>
<dbReference type="AlphaFoldDB" id="A0AAD5K469"/>
<dbReference type="Proteomes" id="UP001209540">
    <property type="component" value="Unassembled WGS sequence"/>
</dbReference>
<protein>
    <recommendedName>
        <fullName evidence="7">Flavin-containing monooxygenase</fullName>
    </recommendedName>
</protein>
<gene>
    <name evidence="5" type="ORF">BDA99DRAFT_157531</name>
</gene>
<evidence type="ECO:0000256" key="3">
    <source>
        <dbReference type="ARBA" id="ARBA00022827"/>
    </source>
</evidence>
<proteinExistence type="inferred from homology"/>
<keyword evidence="4" id="KW-0560">Oxidoreductase</keyword>
<evidence type="ECO:0000256" key="1">
    <source>
        <dbReference type="ARBA" id="ARBA00009183"/>
    </source>
</evidence>
<dbReference type="EMBL" id="JAIXMP010000024">
    <property type="protein sequence ID" value="KAI9254435.1"/>
    <property type="molecule type" value="Genomic_DNA"/>
</dbReference>
<name>A0AAD5K469_9FUNG</name>
<dbReference type="GO" id="GO:0050661">
    <property type="term" value="F:NADP binding"/>
    <property type="evidence" value="ECO:0007669"/>
    <property type="project" value="InterPro"/>
</dbReference>
<dbReference type="InterPro" id="IPR050346">
    <property type="entry name" value="FMO-like"/>
</dbReference>
<keyword evidence="6" id="KW-1185">Reference proteome</keyword>
<dbReference type="PRINTS" id="PR00419">
    <property type="entry name" value="ADXRDTASE"/>
</dbReference>
<dbReference type="Gene3D" id="3.50.50.60">
    <property type="entry name" value="FAD/NAD(P)-binding domain"/>
    <property type="match status" value="2"/>
</dbReference>
<dbReference type="GO" id="GO:0050660">
    <property type="term" value="F:flavin adenine dinucleotide binding"/>
    <property type="evidence" value="ECO:0007669"/>
    <property type="project" value="InterPro"/>
</dbReference>
<accession>A0AAD5K469</accession>
<keyword evidence="2" id="KW-0285">Flavoprotein</keyword>
<evidence type="ECO:0000256" key="4">
    <source>
        <dbReference type="ARBA" id="ARBA00023002"/>
    </source>
</evidence>
<evidence type="ECO:0000256" key="2">
    <source>
        <dbReference type="ARBA" id="ARBA00022630"/>
    </source>
</evidence>
<evidence type="ECO:0008006" key="7">
    <source>
        <dbReference type="Google" id="ProtNLM"/>
    </source>
</evidence>
<reference evidence="5" key="1">
    <citation type="journal article" date="2022" name="IScience">
        <title>Evolution of zygomycete secretomes and the origins of terrestrial fungal ecologies.</title>
        <authorList>
            <person name="Chang Y."/>
            <person name="Wang Y."/>
            <person name="Mondo S."/>
            <person name="Ahrendt S."/>
            <person name="Andreopoulos W."/>
            <person name="Barry K."/>
            <person name="Beard J."/>
            <person name="Benny G.L."/>
            <person name="Blankenship S."/>
            <person name="Bonito G."/>
            <person name="Cuomo C."/>
            <person name="Desiro A."/>
            <person name="Gervers K.A."/>
            <person name="Hundley H."/>
            <person name="Kuo A."/>
            <person name="LaButti K."/>
            <person name="Lang B.F."/>
            <person name="Lipzen A."/>
            <person name="O'Donnell K."/>
            <person name="Pangilinan J."/>
            <person name="Reynolds N."/>
            <person name="Sandor L."/>
            <person name="Smith M.E."/>
            <person name="Tsang A."/>
            <person name="Grigoriev I.V."/>
            <person name="Stajich J.E."/>
            <person name="Spatafora J.W."/>
        </authorList>
    </citation>
    <scope>NUCLEOTIDE SEQUENCE</scope>
    <source>
        <strain evidence="5">RSA 2281</strain>
    </source>
</reference>
<reference evidence="5" key="2">
    <citation type="submission" date="2023-02" db="EMBL/GenBank/DDBJ databases">
        <authorList>
            <consortium name="DOE Joint Genome Institute"/>
            <person name="Mondo S.J."/>
            <person name="Chang Y."/>
            <person name="Wang Y."/>
            <person name="Ahrendt S."/>
            <person name="Andreopoulos W."/>
            <person name="Barry K."/>
            <person name="Beard J."/>
            <person name="Benny G.L."/>
            <person name="Blankenship S."/>
            <person name="Bonito G."/>
            <person name="Cuomo C."/>
            <person name="Desiro A."/>
            <person name="Gervers K.A."/>
            <person name="Hundley H."/>
            <person name="Kuo A."/>
            <person name="LaButti K."/>
            <person name="Lang B.F."/>
            <person name="Lipzen A."/>
            <person name="O'Donnell K."/>
            <person name="Pangilinan J."/>
            <person name="Reynolds N."/>
            <person name="Sandor L."/>
            <person name="Smith M.W."/>
            <person name="Tsang A."/>
            <person name="Grigoriev I.V."/>
            <person name="Stajich J.E."/>
            <person name="Spatafora J.W."/>
        </authorList>
    </citation>
    <scope>NUCLEOTIDE SEQUENCE</scope>
    <source>
        <strain evidence="5">RSA 2281</strain>
    </source>
</reference>
<dbReference type="InterPro" id="IPR020946">
    <property type="entry name" value="Flavin_mOase-like"/>
</dbReference>
<sequence>MTIEYPVEQKVPKAFPKVQPKGKTALINYPIATVDQVIEKTLKYSAEAKEDPYVFDKPIKRVAVIGAGAAGLPTAKALKEQGMEVRIFERMEDVGGIWLYSEEIDEKPRIPCDTYRTREKPSPQEETIVEATKQEKLNKRKHAPPSACYPDLHNNTAAPLMMDFQDFPWPEGTSWYVPHNEVQHYFKNYVKHFGLYDIMELNTSVDYVERNNDKNRGHPWTLTLRKAEYMEDRTKIRYKTWTESFDAVAVASGAYNDPFLPDFKDLQQYNINYPEKILHSKQYRHYQDYIGKNVLIVGGNISAIEIAQRLDGIANNVYMSMRGPFESISNILNLARSVLPDDTIRKPNIRSFSDAKGEVNGSITFEDDSVIGHIDQVIFCTGYVNDLGFLGPLRAYGTTDPDADKEEEEIEGPLVITNGMRPINTYRDIFAIRDPTLAFVGTPGHLTSVQLFYYQAQAVARVWAGLAWLPSRSKMRQFLKTYMYPFPPFDMNLLGCLLFSQPFVTWLNEHAKYHDDKHIETIKSVDPALLDLWDEIKEQYKKRTAEILAKRDTLPTIKTSP</sequence>
<dbReference type="Pfam" id="PF00743">
    <property type="entry name" value="FMO-like"/>
    <property type="match status" value="2"/>
</dbReference>
<dbReference type="InterPro" id="IPR036188">
    <property type="entry name" value="FAD/NAD-bd_sf"/>
</dbReference>
<keyword evidence="3" id="KW-0274">FAD</keyword>
<evidence type="ECO:0000313" key="5">
    <source>
        <dbReference type="EMBL" id="KAI9254435.1"/>
    </source>
</evidence>
<organism evidence="5 6">
    <name type="scientific">Phascolomyces articulosus</name>
    <dbReference type="NCBI Taxonomy" id="60185"/>
    <lineage>
        <taxon>Eukaryota</taxon>
        <taxon>Fungi</taxon>
        <taxon>Fungi incertae sedis</taxon>
        <taxon>Mucoromycota</taxon>
        <taxon>Mucoromycotina</taxon>
        <taxon>Mucoromycetes</taxon>
        <taxon>Mucorales</taxon>
        <taxon>Lichtheimiaceae</taxon>
        <taxon>Phascolomyces</taxon>
    </lineage>
</organism>
<dbReference type="SUPFAM" id="SSF51905">
    <property type="entry name" value="FAD/NAD(P)-binding domain"/>
    <property type="match status" value="2"/>
</dbReference>